<proteinExistence type="predicted"/>
<dbReference type="RefSeq" id="WP_008689759.1">
    <property type="nucleotide sequence ID" value="NZ_AP024510.1"/>
</dbReference>
<evidence type="ECO:0008006" key="3">
    <source>
        <dbReference type="Google" id="ProtNLM"/>
    </source>
</evidence>
<comment type="caution">
    <text evidence="1">The sequence shown here is derived from an EMBL/GenBank/DDBJ whole genome shotgun (WGS) entry which is preliminary data.</text>
</comment>
<dbReference type="GeneID" id="73794864"/>
<dbReference type="Proteomes" id="UP000295773">
    <property type="component" value="Unassembled WGS sequence"/>
</dbReference>
<evidence type="ECO:0000313" key="1">
    <source>
        <dbReference type="EMBL" id="TCU60634.1"/>
    </source>
</evidence>
<keyword evidence="2" id="KW-1185">Reference proteome</keyword>
<sequence length="234" mass="27653">MRGIWEHNGIGGILWSEDYPGASGRGKTLQEAKGKLLHDIQRYQKWCALDKTCPKANEDIVIVQEKDSTLQVQDADSDVLFDSERNSLHIEEYLILKQRCIQSAHDFLTLYQSIPKKLYTDLFPRKTFYGKIPTTAQAMYEHTNNVTSYYMGEIKVSLQNLTNIYENRLQAFALLEKQEHFLDNKIYIGNYDEAWTLAKVMRRFIWHDTIHAKAMYRMAMRKWDRKIIRNPYQF</sequence>
<dbReference type="AlphaFoldDB" id="A0A4R3THE5"/>
<name>A0A4R3THE5_9FIRM</name>
<dbReference type="EMBL" id="SMBP01000006">
    <property type="protein sequence ID" value="TCU60634.1"/>
    <property type="molecule type" value="Genomic_DNA"/>
</dbReference>
<accession>A0A4R3THE5</accession>
<gene>
    <name evidence="1" type="ORF">EDD61_106145</name>
</gene>
<protein>
    <recommendedName>
        <fullName evidence="3">DinB family protein</fullName>
    </recommendedName>
</protein>
<evidence type="ECO:0000313" key="2">
    <source>
        <dbReference type="Proteomes" id="UP000295773"/>
    </source>
</evidence>
<reference evidence="1 2" key="1">
    <citation type="submission" date="2019-03" db="EMBL/GenBank/DDBJ databases">
        <title>Genomic Encyclopedia of Type Strains, Phase IV (KMG-IV): sequencing the most valuable type-strain genomes for metagenomic binning, comparative biology and taxonomic classification.</title>
        <authorList>
            <person name="Goeker M."/>
        </authorList>
    </citation>
    <scope>NUCLEOTIDE SEQUENCE [LARGE SCALE GENOMIC DNA]</scope>
    <source>
        <strain evidence="1 2">DSM 29481</strain>
    </source>
</reference>
<organism evidence="1 2">
    <name type="scientific">Longicatena caecimuris</name>
    <dbReference type="NCBI Taxonomy" id="1796635"/>
    <lineage>
        <taxon>Bacteria</taxon>
        <taxon>Bacillati</taxon>
        <taxon>Bacillota</taxon>
        <taxon>Erysipelotrichia</taxon>
        <taxon>Erysipelotrichales</taxon>
        <taxon>Erysipelotrichaceae</taxon>
        <taxon>Longicatena</taxon>
    </lineage>
</organism>